<dbReference type="InterPro" id="IPR003593">
    <property type="entry name" value="AAA+_ATPase"/>
</dbReference>
<dbReference type="InterPro" id="IPR003439">
    <property type="entry name" value="ABC_transporter-like_ATP-bd"/>
</dbReference>
<dbReference type="FunFam" id="3.40.50.300:FF:000425">
    <property type="entry name" value="Probable ABC transporter, ATP-binding subunit"/>
    <property type="match status" value="1"/>
</dbReference>
<dbReference type="NCBIfam" id="TIGR01186">
    <property type="entry name" value="proV"/>
    <property type="match status" value="1"/>
</dbReference>
<evidence type="ECO:0000313" key="11">
    <source>
        <dbReference type="EMBL" id="MCZ8536780.1"/>
    </source>
</evidence>
<evidence type="ECO:0000259" key="10">
    <source>
        <dbReference type="PROSITE" id="PS50893"/>
    </source>
</evidence>
<dbReference type="AlphaFoldDB" id="A0A9X3LEY8"/>
<evidence type="ECO:0000313" key="12">
    <source>
        <dbReference type="Proteomes" id="UP001152173"/>
    </source>
</evidence>
<dbReference type="Pfam" id="PF00005">
    <property type="entry name" value="ABC_tran"/>
    <property type="match status" value="1"/>
</dbReference>
<dbReference type="SUPFAM" id="SSF52540">
    <property type="entry name" value="P-loop containing nucleoside triphosphate hydrolases"/>
    <property type="match status" value="1"/>
</dbReference>
<comment type="subunit">
    <text evidence="9">The complex is probably composed of two ATP-binding proteins, two transmembrane proteins and a solute-binding protein.</text>
</comment>
<feature type="domain" description="ABC transporter" evidence="10">
    <location>
        <begin position="2"/>
        <end position="237"/>
    </location>
</feature>
<dbReference type="Gene3D" id="3.40.50.300">
    <property type="entry name" value="P-loop containing nucleotide triphosphate hydrolases"/>
    <property type="match status" value="1"/>
</dbReference>
<dbReference type="GO" id="GO:0015418">
    <property type="term" value="F:ABC-type quaternary ammonium compound transporting activity"/>
    <property type="evidence" value="ECO:0007669"/>
    <property type="project" value="UniProtKB-EC"/>
</dbReference>
<dbReference type="EMBL" id="JAMKBJ010000004">
    <property type="protein sequence ID" value="MCZ8536780.1"/>
    <property type="molecule type" value="Genomic_DNA"/>
</dbReference>
<comment type="catalytic activity">
    <reaction evidence="7">
        <text>a quaternary ammonium(out) + ATP + H2O = a quaternary ammonium(in) + ADP + phosphate + H(+)</text>
        <dbReference type="Rhea" id="RHEA:11036"/>
        <dbReference type="ChEBI" id="CHEBI:15377"/>
        <dbReference type="ChEBI" id="CHEBI:15378"/>
        <dbReference type="ChEBI" id="CHEBI:30616"/>
        <dbReference type="ChEBI" id="CHEBI:35267"/>
        <dbReference type="ChEBI" id="CHEBI:43474"/>
        <dbReference type="ChEBI" id="CHEBI:456216"/>
        <dbReference type="EC" id="7.6.2.9"/>
    </reaction>
</comment>
<keyword evidence="9" id="KW-1003">Cell membrane</keyword>
<sequence>MIRFDKVTKRFADGTEALKEISLIIPTGMLTVIIGPSGCGKTTLMKMINRLETPTSGDILIDEKSIKERDEVELRRSIGYVIQRIGLFPHMTIAKNAALVPTLKGWTAEKTQTRVSELMDIVGLDPDTYLNRFPLELSGGQQQRVGVVRALAGDPNIILMDEPFSALDPISREQLQDELRNLQENIQKTIVFVTHDMDEALKIADHMIVLRAGKVEQTGSPQELINEPANEFVRNFIGEERINRKRSFGKWKMSELSPYYMQSKIGEQIVSINSSEEVEQAIALLEQPHTDVLAVYKDEEFVGYMDQSALLKAVLAKEVGASSNE</sequence>
<gene>
    <name evidence="11" type="ORF">M9R32_06265</name>
</gene>
<keyword evidence="12" id="KW-1185">Reference proteome</keyword>
<dbReference type="PANTHER" id="PTHR43117:SF4">
    <property type="entry name" value="OSMOPROTECTANT IMPORT ATP-BINDING PROTEIN OSMV"/>
    <property type="match status" value="1"/>
</dbReference>
<dbReference type="GO" id="GO:0016887">
    <property type="term" value="F:ATP hydrolysis activity"/>
    <property type="evidence" value="ECO:0007669"/>
    <property type="project" value="UniProtKB-UniRule"/>
</dbReference>
<dbReference type="GO" id="GO:0006865">
    <property type="term" value="P:amino acid transport"/>
    <property type="evidence" value="ECO:0007669"/>
    <property type="project" value="UniProtKB-UniRule"/>
</dbReference>
<keyword evidence="9" id="KW-0997">Cell inner membrane</keyword>
<keyword evidence="3" id="KW-0677">Repeat</keyword>
<protein>
    <recommendedName>
        <fullName evidence="9">Quaternary amine transport ATP-binding protein</fullName>
        <ecNumber evidence="9">7.6.2.9</ecNumber>
    </recommendedName>
</protein>
<evidence type="ECO:0000256" key="3">
    <source>
        <dbReference type="ARBA" id="ARBA00022737"/>
    </source>
</evidence>
<dbReference type="GO" id="GO:0005524">
    <property type="term" value="F:ATP binding"/>
    <property type="evidence" value="ECO:0007669"/>
    <property type="project" value="UniProtKB-UniRule"/>
</dbReference>
<dbReference type="InterPro" id="IPR017871">
    <property type="entry name" value="ABC_transporter-like_CS"/>
</dbReference>
<evidence type="ECO:0000256" key="5">
    <source>
        <dbReference type="ARBA" id="ARBA00022840"/>
    </source>
</evidence>
<dbReference type="SMART" id="SM00382">
    <property type="entry name" value="AAA"/>
    <property type="match status" value="1"/>
</dbReference>
<comment type="similarity">
    <text evidence="1 9">Belongs to the ABC transporter superfamily.</text>
</comment>
<dbReference type="PANTHER" id="PTHR43117">
    <property type="entry name" value="OSMOPROTECTANT IMPORT ATP-BINDING PROTEIN OSMV"/>
    <property type="match status" value="1"/>
</dbReference>
<name>A0A9X3LEY8_9BACL</name>
<keyword evidence="5 9" id="KW-0067">ATP-binding</keyword>
<evidence type="ECO:0000256" key="9">
    <source>
        <dbReference type="RuleBase" id="RU369116"/>
    </source>
</evidence>
<comment type="subcellular location">
    <subcellularLocation>
        <location evidence="9">Cell inner membrane</location>
        <topology evidence="9">Peripheral membrane protein</topology>
    </subcellularLocation>
</comment>
<evidence type="ECO:0000256" key="6">
    <source>
        <dbReference type="ARBA" id="ARBA00023122"/>
    </source>
</evidence>
<dbReference type="InterPro" id="IPR027417">
    <property type="entry name" value="P-loop_NTPase"/>
</dbReference>
<keyword evidence="2 9" id="KW-0813">Transport</keyword>
<comment type="caution">
    <text evidence="11">The sequence shown here is derived from an EMBL/GenBank/DDBJ whole genome shotgun (WGS) entry which is preliminary data.</text>
</comment>
<keyword evidence="4 9" id="KW-0547">Nucleotide-binding</keyword>
<comment type="subunit">
    <text evidence="8">The complex is composed of two ATP-binding proteins (OpuCA), two transmembrane proteins (OpuCB and OpuCD) and a solute-binding protein (OpuCC).</text>
</comment>
<reference evidence="11" key="1">
    <citation type="submission" date="2022-05" db="EMBL/GenBank/DDBJ databases">
        <authorList>
            <person name="Colautti A."/>
            <person name="Iacumin L."/>
        </authorList>
    </citation>
    <scope>NUCLEOTIDE SEQUENCE</scope>
    <source>
        <strain evidence="11">SK 55</strain>
    </source>
</reference>
<dbReference type="PROSITE" id="PS00211">
    <property type="entry name" value="ABC_TRANSPORTER_1"/>
    <property type="match status" value="1"/>
</dbReference>
<organism evidence="11 12">
    <name type="scientific">Paenisporosarcina quisquiliarum</name>
    <dbReference type="NCBI Taxonomy" id="365346"/>
    <lineage>
        <taxon>Bacteria</taxon>
        <taxon>Bacillati</taxon>
        <taxon>Bacillota</taxon>
        <taxon>Bacilli</taxon>
        <taxon>Bacillales</taxon>
        <taxon>Caryophanaceae</taxon>
        <taxon>Paenisporosarcina</taxon>
    </lineage>
</organism>
<evidence type="ECO:0000256" key="7">
    <source>
        <dbReference type="ARBA" id="ARBA00052482"/>
    </source>
</evidence>
<dbReference type="GO" id="GO:0005886">
    <property type="term" value="C:plasma membrane"/>
    <property type="evidence" value="ECO:0007669"/>
    <property type="project" value="UniProtKB-SubCell"/>
</dbReference>
<accession>A0A9X3LEY8</accession>
<dbReference type="PROSITE" id="PS50893">
    <property type="entry name" value="ABC_TRANSPORTER_2"/>
    <property type="match status" value="1"/>
</dbReference>
<evidence type="ECO:0000256" key="8">
    <source>
        <dbReference type="ARBA" id="ARBA00063934"/>
    </source>
</evidence>
<dbReference type="RefSeq" id="WP_269925878.1">
    <property type="nucleotide sequence ID" value="NZ_JAMKBJ010000004.1"/>
</dbReference>
<dbReference type="Proteomes" id="UP001152173">
    <property type="component" value="Unassembled WGS sequence"/>
</dbReference>
<keyword evidence="6" id="KW-0129">CBS domain</keyword>
<keyword evidence="9" id="KW-0472">Membrane</keyword>
<proteinExistence type="inferred from homology"/>
<dbReference type="GO" id="GO:0031460">
    <property type="term" value="P:glycine betaine transport"/>
    <property type="evidence" value="ECO:0007669"/>
    <property type="project" value="InterPro"/>
</dbReference>
<dbReference type="EC" id="7.6.2.9" evidence="9"/>
<evidence type="ECO:0000256" key="4">
    <source>
        <dbReference type="ARBA" id="ARBA00022741"/>
    </source>
</evidence>
<evidence type="ECO:0000256" key="1">
    <source>
        <dbReference type="ARBA" id="ARBA00005417"/>
    </source>
</evidence>
<evidence type="ECO:0000256" key="2">
    <source>
        <dbReference type="ARBA" id="ARBA00022448"/>
    </source>
</evidence>
<dbReference type="InterPro" id="IPR005892">
    <property type="entry name" value="Gly-betaine_transp_ATP-bd"/>
</dbReference>